<dbReference type="AlphaFoldDB" id="A0A919CRH6"/>
<comment type="caution">
    <text evidence="14">The sequence shown here is derived from an EMBL/GenBank/DDBJ whole genome shotgun (WGS) entry which is preliminary data.</text>
</comment>
<evidence type="ECO:0000256" key="4">
    <source>
        <dbReference type="ARBA" id="ARBA00022553"/>
    </source>
</evidence>
<dbReference type="SUPFAM" id="SSF56784">
    <property type="entry name" value="HAD-like"/>
    <property type="match status" value="1"/>
</dbReference>
<evidence type="ECO:0000256" key="6">
    <source>
        <dbReference type="ARBA" id="ARBA00022741"/>
    </source>
</evidence>
<feature type="domain" description="Cation-transporting P-type ATPase N-terminal" evidence="13">
    <location>
        <begin position="3"/>
        <end position="66"/>
    </location>
</feature>
<dbReference type="Pfam" id="PF00122">
    <property type="entry name" value="E1-E2_ATPase"/>
    <property type="match status" value="1"/>
</dbReference>
<keyword evidence="15" id="KW-1185">Reference proteome</keyword>
<feature type="transmembrane region" description="Helical" evidence="12">
    <location>
        <begin position="737"/>
        <end position="764"/>
    </location>
</feature>
<feature type="transmembrane region" description="Helical" evidence="12">
    <location>
        <begin position="38"/>
        <end position="64"/>
    </location>
</feature>
<feature type="transmembrane region" description="Helical" evidence="12">
    <location>
        <begin position="808"/>
        <end position="834"/>
    </location>
</feature>
<dbReference type="PROSITE" id="PS00154">
    <property type="entry name" value="ATPASE_E1_E2"/>
    <property type="match status" value="1"/>
</dbReference>
<keyword evidence="7" id="KW-0067">ATP-binding</keyword>
<feature type="transmembrane region" description="Helical" evidence="12">
    <location>
        <begin position="234"/>
        <end position="252"/>
    </location>
</feature>
<dbReference type="InterPro" id="IPR036412">
    <property type="entry name" value="HAD-like_sf"/>
</dbReference>
<dbReference type="InterPro" id="IPR001757">
    <property type="entry name" value="P_typ_ATPase"/>
</dbReference>
<dbReference type="SFLD" id="SFLDF00027">
    <property type="entry name" value="p-type_atpase"/>
    <property type="match status" value="1"/>
</dbReference>
<evidence type="ECO:0000259" key="13">
    <source>
        <dbReference type="SMART" id="SM00831"/>
    </source>
</evidence>
<dbReference type="InterPro" id="IPR023298">
    <property type="entry name" value="ATPase_P-typ_TM_dom_sf"/>
</dbReference>
<feature type="transmembrane region" description="Helical" evidence="12">
    <location>
        <begin position="840"/>
        <end position="858"/>
    </location>
</feature>
<dbReference type="InterPro" id="IPR050510">
    <property type="entry name" value="Cation_transp_ATPase_P-type"/>
</dbReference>
<feature type="transmembrane region" description="Helical" evidence="12">
    <location>
        <begin position="70"/>
        <end position="89"/>
    </location>
</feature>
<proteinExistence type="inferred from homology"/>
<accession>A0A919CRH6</accession>
<evidence type="ECO:0000313" key="14">
    <source>
        <dbReference type="EMBL" id="GHD57838.1"/>
    </source>
</evidence>
<keyword evidence="10 12" id="KW-1133">Transmembrane helix</keyword>
<dbReference type="SUPFAM" id="SSF81653">
    <property type="entry name" value="Calcium ATPase, transduction domain A"/>
    <property type="match status" value="1"/>
</dbReference>
<comment type="similarity">
    <text evidence="2">Belongs to the cation transport ATPase (P-type) (TC 3.A.3) family. Type IIA subfamily.</text>
</comment>
<keyword evidence="8" id="KW-0460">Magnesium</keyword>
<dbReference type="GO" id="GO:0015662">
    <property type="term" value="F:P-type ion transporter activity"/>
    <property type="evidence" value="ECO:0007669"/>
    <property type="project" value="UniProtKB-ARBA"/>
</dbReference>
<dbReference type="Pfam" id="PF00689">
    <property type="entry name" value="Cation_ATPase_C"/>
    <property type="match status" value="1"/>
</dbReference>
<dbReference type="InterPro" id="IPR018303">
    <property type="entry name" value="ATPase_P-typ_P_site"/>
</dbReference>
<dbReference type="InterPro" id="IPR023214">
    <property type="entry name" value="HAD_sf"/>
</dbReference>
<dbReference type="SUPFAM" id="SSF81665">
    <property type="entry name" value="Calcium ATPase, transmembrane domain M"/>
    <property type="match status" value="1"/>
</dbReference>
<dbReference type="Pfam" id="PF13246">
    <property type="entry name" value="Cation_ATPase"/>
    <property type="match status" value="1"/>
</dbReference>
<feature type="transmembrane region" description="Helical" evidence="12">
    <location>
        <begin position="264"/>
        <end position="284"/>
    </location>
</feature>
<dbReference type="SMART" id="SM00831">
    <property type="entry name" value="Cation_ATPase_N"/>
    <property type="match status" value="1"/>
</dbReference>
<organism evidence="14 15">
    <name type="scientific">Thalassobaculum fulvum</name>
    <dbReference type="NCBI Taxonomy" id="1633335"/>
    <lineage>
        <taxon>Bacteria</taxon>
        <taxon>Pseudomonadati</taxon>
        <taxon>Pseudomonadota</taxon>
        <taxon>Alphaproteobacteria</taxon>
        <taxon>Rhodospirillales</taxon>
        <taxon>Thalassobaculaceae</taxon>
        <taxon>Thalassobaculum</taxon>
    </lineage>
</organism>
<feature type="transmembrane region" description="Helical" evidence="12">
    <location>
        <begin position="664"/>
        <end position="685"/>
    </location>
</feature>
<dbReference type="SFLD" id="SFLDS00003">
    <property type="entry name" value="Haloacid_Dehalogenase"/>
    <property type="match status" value="1"/>
</dbReference>
<dbReference type="InterPro" id="IPR006068">
    <property type="entry name" value="ATPase_P-typ_cation-transptr_C"/>
</dbReference>
<dbReference type="SUPFAM" id="SSF81660">
    <property type="entry name" value="Metal cation-transporting ATPase, ATP-binding domain N"/>
    <property type="match status" value="1"/>
</dbReference>
<dbReference type="PANTHER" id="PTHR43294">
    <property type="entry name" value="SODIUM/POTASSIUM-TRANSPORTING ATPASE SUBUNIT ALPHA"/>
    <property type="match status" value="1"/>
</dbReference>
<dbReference type="Gene3D" id="3.40.1110.10">
    <property type="entry name" value="Calcium-transporting ATPase, cytoplasmic domain N"/>
    <property type="match status" value="1"/>
</dbReference>
<keyword evidence="9" id="KW-1278">Translocase</keyword>
<evidence type="ECO:0000256" key="3">
    <source>
        <dbReference type="ARBA" id="ARBA00022475"/>
    </source>
</evidence>
<protein>
    <submittedName>
        <fullName evidence="14">Calcium-transporting P-type ATPase, PMR1-type</fullName>
    </submittedName>
</protein>
<dbReference type="PRINTS" id="PR00119">
    <property type="entry name" value="CATATPASE"/>
</dbReference>
<dbReference type="GO" id="GO:0005524">
    <property type="term" value="F:ATP binding"/>
    <property type="evidence" value="ECO:0007669"/>
    <property type="project" value="UniProtKB-KW"/>
</dbReference>
<evidence type="ECO:0000256" key="5">
    <source>
        <dbReference type="ARBA" id="ARBA00022692"/>
    </source>
</evidence>
<dbReference type="Gene3D" id="2.70.150.10">
    <property type="entry name" value="Calcium-transporting ATPase, cytoplasmic transduction domain A"/>
    <property type="match status" value="1"/>
</dbReference>
<gene>
    <name evidence="14" type="ORF">GCM10017083_39800</name>
</gene>
<dbReference type="Proteomes" id="UP000630353">
    <property type="component" value="Unassembled WGS sequence"/>
</dbReference>
<dbReference type="PRINTS" id="PR00120">
    <property type="entry name" value="HATPASE"/>
</dbReference>
<sequence length="865" mass="91017">MARALDVDPAVGLTGAEAARRRRVHGPNELRRRPTRSLAAILVDQFKSLITVLLGSAAMLSAAFGHWTEAGAILAVIVINALIGFFTEWRAVRSMEALRSLTVHSARVRRDGEVIEVPARALVPGDVVLIEGGDVVAADLRLIEASKLQCDESVMTGESLPVAKQVAPVPAATALADRVDMAFQGTAVTRGSGAGLVVATGMGSELGRIAALVEEAEPERTPLERRIEALSRQLVWLTLGLAAVIAASGIAAGKPVLLMLETAIALAVAAVPEGLPMVTTLVLARGMWRMARRNALIERLSAVETLGATTVILTDKTGTLTENRMAATRLHLPSGDRTLEPDGEPEPFAEGTADRRALEVAALCNNATLGQNDVATGDPTELALLRLAKRFGLDRGELVGAWPEVREDAFDSDQKMMATVHAVDGGFLYAVKGAPEAVLAAVVAVAGAEGDRPVSGDRLDAWRSRAEALADKGLRVLALASKRSGSAGEPAYAGLTLLGLVGLEDPPRGDVAPAIAACKEAGIRVVMVTGDHAATAGQIAEHVGLPEPDSLPALEGSAIARLDELSAEQRRELMRRAVFARVSPAQKLDLIRLYQEAGEIVAMTGDGVNDAPALRKADIGVAMGQRGSQVAREAADMVLRDDAFASIAAAVEHGRVIFANIRKFLIYLLSCNLSEILVVGIAALADLPLPLLPLQILYLNLVTDVFPAFALGAGEGERDVMSRPPRSPREPILARRHWLAIAGHSTVLTAATLTAFLSAVWWLGLSASDAVTVSFVTLALGQLWHVFNMRDRGSSPVVNEITRNPYVWAALALCIGLVAIAVYAPPLAGVLALAPPPMPAMTLAIGLSLVPWAVGQVAKSAPRLP</sequence>
<dbReference type="GO" id="GO:0016887">
    <property type="term" value="F:ATP hydrolysis activity"/>
    <property type="evidence" value="ECO:0007669"/>
    <property type="project" value="InterPro"/>
</dbReference>
<keyword evidence="4" id="KW-0597">Phosphoprotein</keyword>
<keyword evidence="5 12" id="KW-0812">Transmembrane</keyword>
<keyword evidence="11 12" id="KW-0472">Membrane</keyword>
<keyword evidence="6" id="KW-0547">Nucleotide-binding</keyword>
<keyword evidence="3" id="KW-1003">Cell membrane</keyword>
<evidence type="ECO:0000256" key="9">
    <source>
        <dbReference type="ARBA" id="ARBA00022967"/>
    </source>
</evidence>
<evidence type="ECO:0000256" key="7">
    <source>
        <dbReference type="ARBA" id="ARBA00022840"/>
    </source>
</evidence>
<dbReference type="NCBIfam" id="TIGR01494">
    <property type="entry name" value="ATPase_P-type"/>
    <property type="match status" value="2"/>
</dbReference>
<name>A0A919CRH6_9PROT</name>
<evidence type="ECO:0000256" key="11">
    <source>
        <dbReference type="ARBA" id="ARBA00023136"/>
    </source>
</evidence>
<dbReference type="Pfam" id="PF00690">
    <property type="entry name" value="Cation_ATPase_N"/>
    <property type="match status" value="1"/>
</dbReference>
<evidence type="ECO:0000256" key="12">
    <source>
        <dbReference type="SAM" id="Phobius"/>
    </source>
</evidence>
<dbReference type="Gene3D" id="1.20.1110.10">
    <property type="entry name" value="Calcium-transporting ATPase, transmembrane domain"/>
    <property type="match status" value="1"/>
</dbReference>
<dbReference type="InterPro" id="IPR044492">
    <property type="entry name" value="P_typ_ATPase_HD_dom"/>
</dbReference>
<dbReference type="Gene3D" id="3.40.50.1000">
    <property type="entry name" value="HAD superfamily/HAD-like"/>
    <property type="match status" value="1"/>
</dbReference>
<reference evidence="14" key="2">
    <citation type="submission" date="2020-09" db="EMBL/GenBank/DDBJ databases">
        <authorList>
            <person name="Sun Q."/>
            <person name="Kim S."/>
        </authorList>
    </citation>
    <scope>NUCLEOTIDE SEQUENCE</scope>
    <source>
        <strain evidence="14">KCTC 42651</strain>
    </source>
</reference>
<comment type="subcellular location">
    <subcellularLocation>
        <location evidence="1">Cell membrane</location>
        <topology evidence="1">Multi-pass membrane protein</topology>
    </subcellularLocation>
</comment>
<dbReference type="InterPro" id="IPR008250">
    <property type="entry name" value="ATPase_P-typ_transduc_dom_A_sf"/>
</dbReference>
<evidence type="ECO:0000256" key="1">
    <source>
        <dbReference type="ARBA" id="ARBA00004651"/>
    </source>
</evidence>
<dbReference type="InterPro" id="IPR023299">
    <property type="entry name" value="ATPase_P-typ_cyto_dom_N"/>
</dbReference>
<evidence type="ECO:0000256" key="10">
    <source>
        <dbReference type="ARBA" id="ARBA00022989"/>
    </source>
</evidence>
<dbReference type="InterPro" id="IPR059000">
    <property type="entry name" value="ATPase_P-type_domA"/>
</dbReference>
<dbReference type="EMBL" id="BMZS01000010">
    <property type="protein sequence ID" value="GHD57838.1"/>
    <property type="molecule type" value="Genomic_DNA"/>
</dbReference>
<evidence type="ECO:0000256" key="2">
    <source>
        <dbReference type="ARBA" id="ARBA00005675"/>
    </source>
</evidence>
<dbReference type="InterPro" id="IPR004014">
    <property type="entry name" value="ATPase_P-typ_cation-transptr_N"/>
</dbReference>
<evidence type="ECO:0000313" key="15">
    <source>
        <dbReference type="Proteomes" id="UP000630353"/>
    </source>
</evidence>
<evidence type="ECO:0000256" key="8">
    <source>
        <dbReference type="ARBA" id="ARBA00022842"/>
    </source>
</evidence>
<dbReference type="SFLD" id="SFLDG00002">
    <property type="entry name" value="C1.7:_P-type_atpase_like"/>
    <property type="match status" value="1"/>
</dbReference>
<reference evidence="14" key="1">
    <citation type="journal article" date="2014" name="Int. J. Syst. Evol. Microbiol.">
        <title>Complete genome sequence of Corynebacterium casei LMG S-19264T (=DSM 44701T), isolated from a smear-ripened cheese.</title>
        <authorList>
            <consortium name="US DOE Joint Genome Institute (JGI-PGF)"/>
            <person name="Walter F."/>
            <person name="Albersmeier A."/>
            <person name="Kalinowski J."/>
            <person name="Ruckert C."/>
        </authorList>
    </citation>
    <scope>NUCLEOTIDE SEQUENCE</scope>
    <source>
        <strain evidence="14">KCTC 42651</strain>
    </source>
</reference>
<dbReference type="PANTHER" id="PTHR43294:SF21">
    <property type="entry name" value="CATION TRANSPORTING ATPASE"/>
    <property type="match status" value="1"/>
</dbReference>
<dbReference type="GO" id="GO:0005886">
    <property type="term" value="C:plasma membrane"/>
    <property type="evidence" value="ECO:0007669"/>
    <property type="project" value="UniProtKB-SubCell"/>
</dbReference>
<dbReference type="FunFam" id="2.70.150.10:FF:000160">
    <property type="entry name" value="Sarcoplasmic/endoplasmic reticulum calcium ATPase 1"/>
    <property type="match status" value="1"/>
</dbReference>
<feature type="transmembrane region" description="Helical" evidence="12">
    <location>
        <begin position="697"/>
        <end position="716"/>
    </location>
</feature>
<feature type="transmembrane region" description="Helical" evidence="12">
    <location>
        <begin position="770"/>
        <end position="787"/>
    </location>
</feature>